<dbReference type="Proteomes" id="UP001302374">
    <property type="component" value="Chromosome"/>
</dbReference>
<name>A0ABZ0FW10_9BACT</name>
<evidence type="ECO:0000256" key="4">
    <source>
        <dbReference type="ARBA" id="ARBA00023284"/>
    </source>
</evidence>
<accession>A0ABZ0FW10</accession>
<evidence type="ECO:0000259" key="6">
    <source>
        <dbReference type="PROSITE" id="PS51352"/>
    </source>
</evidence>
<dbReference type="InterPro" id="IPR036249">
    <property type="entry name" value="Thioredoxin-like_sf"/>
</dbReference>
<evidence type="ECO:0000256" key="1">
    <source>
        <dbReference type="ARBA" id="ARBA00022448"/>
    </source>
</evidence>
<evidence type="ECO:0000313" key="7">
    <source>
        <dbReference type="EMBL" id="WOF12710.1"/>
    </source>
</evidence>
<dbReference type="Pfam" id="PF00085">
    <property type="entry name" value="Thioredoxin"/>
    <property type="match status" value="2"/>
</dbReference>
<keyword evidence="4" id="KW-0676">Redox-active center</keyword>
<protein>
    <submittedName>
        <fullName evidence="7">Thioredoxin family protein</fullName>
    </submittedName>
</protein>
<proteinExistence type="predicted"/>
<sequence>MNKNYCMKRIVCLLICVCGYFQLFSQGVDFKQITLKEALEQAKVQGKMVFVDCYTTWCGPCKMMTEEVFPQKEAGDFFNAHFVNVKFDMEKGEGKELSKQFKIRAYPTFLLLNPEGKETYRVVGGGELQEFILRVKRGLQKENTLEVLEKEYKTGKMTKKRMLDYVLTLQDTYDNERLKVVADELVKRLTSKEKMAKPYWVIYEDSFLSPLISDNFAFLLKNKAAFEKSIGEEKVNQKIASAYSGMLYSYVAGFAKKEDVGRLDVMQQQLNEYDLPGKEYLRTKLALAYARCNEDVNEMISILEREVQNLPQAELWTLATSLQFVEKKGDKQQWQRIAALGDQFVESAAGEDLKGYLKSFFSRFKKLASVGVYWEDLTLEQALKKAERAKSMVFLDCYTSWCGPCKYMTSNVFPQEIVGDYFNEHFVCLKVDMEKGEGPELAKRYGIRAFPTFLILRPDGSVYHKLLGSGEADEFLKRVQEGMEEENSTGYLDRLYEEGNRDKAFLSRYILSLLSIYEENKAKEVSAVLLGLLDESEKVDSSYWFIFESPALTKKGTDHFKYLVDHREEFIRSLGKTKVDNKLYAVYYNQLSYILKGYDKKSTIEDVVNMKNEIKSFKLEKRKELSACIDITEAYLKKDVKGLYSRCKKGFKLFHDDEAMNIAFPVLKYLKTEMESEEDLQKLVLMLEANIENESLREYISMNTGQ</sequence>
<feature type="chain" id="PRO_5046802292" evidence="5">
    <location>
        <begin position="24"/>
        <end position="706"/>
    </location>
</feature>
<dbReference type="PANTHER" id="PTHR45663:SF11">
    <property type="entry name" value="GEO12009P1"/>
    <property type="match status" value="1"/>
</dbReference>
<dbReference type="InterPro" id="IPR013766">
    <property type="entry name" value="Thioredoxin_domain"/>
</dbReference>
<feature type="domain" description="Thioredoxin" evidence="6">
    <location>
        <begin position="338"/>
        <end position="484"/>
    </location>
</feature>
<gene>
    <name evidence="7" type="ORF">F1644_10765</name>
</gene>
<evidence type="ECO:0000256" key="3">
    <source>
        <dbReference type="ARBA" id="ARBA00023157"/>
    </source>
</evidence>
<keyword evidence="1" id="KW-0813">Transport</keyword>
<reference evidence="7 8" key="1">
    <citation type="submission" date="2019-09" db="EMBL/GenBank/DDBJ databases">
        <title>Butyricimonas paravirosa DSM 105722 (=214-4 = JCM 18677 = CCUG 65563).</title>
        <authorList>
            <person name="Le Roy T."/>
            <person name="Cani P.D."/>
        </authorList>
    </citation>
    <scope>NUCLEOTIDE SEQUENCE [LARGE SCALE GENOMIC DNA]</scope>
    <source>
        <strain evidence="7 8">DSM 105722</strain>
    </source>
</reference>
<feature type="domain" description="Thioredoxin" evidence="6">
    <location>
        <begin position="12"/>
        <end position="141"/>
    </location>
</feature>
<dbReference type="CDD" id="cd02947">
    <property type="entry name" value="TRX_family"/>
    <property type="match status" value="2"/>
</dbReference>
<keyword evidence="3" id="KW-1015">Disulfide bond</keyword>
<dbReference type="PROSITE" id="PS00194">
    <property type="entry name" value="THIOREDOXIN_1"/>
    <property type="match status" value="2"/>
</dbReference>
<keyword evidence="2" id="KW-0249">Electron transport</keyword>
<dbReference type="PROSITE" id="PS51352">
    <property type="entry name" value="THIOREDOXIN_2"/>
    <property type="match status" value="2"/>
</dbReference>
<keyword evidence="5" id="KW-0732">Signal</keyword>
<dbReference type="EMBL" id="CP043839">
    <property type="protein sequence ID" value="WOF12710.1"/>
    <property type="molecule type" value="Genomic_DNA"/>
</dbReference>
<dbReference type="PANTHER" id="PTHR45663">
    <property type="entry name" value="GEO12009P1"/>
    <property type="match status" value="1"/>
</dbReference>
<evidence type="ECO:0000256" key="5">
    <source>
        <dbReference type="SAM" id="SignalP"/>
    </source>
</evidence>
<evidence type="ECO:0000256" key="2">
    <source>
        <dbReference type="ARBA" id="ARBA00022982"/>
    </source>
</evidence>
<organism evidence="7 8">
    <name type="scientific">Butyricimonas paravirosa</name>
    <dbReference type="NCBI Taxonomy" id="1472417"/>
    <lineage>
        <taxon>Bacteria</taxon>
        <taxon>Pseudomonadati</taxon>
        <taxon>Bacteroidota</taxon>
        <taxon>Bacteroidia</taxon>
        <taxon>Bacteroidales</taxon>
        <taxon>Odoribacteraceae</taxon>
        <taxon>Butyricimonas</taxon>
    </lineage>
</organism>
<dbReference type="SUPFAM" id="SSF52833">
    <property type="entry name" value="Thioredoxin-like"/>
    <property type="match status" value="2"/>
</dbReference>
<keyword evidence="8" id="KW-1185">Reference proteome</keyword>
<dbReference type="Gene3D" id="3.40.30.10">
    <property type="entry name" value="Glutaredoxin"/>
    <property type="match status" value="2"/>
</dbReference>
<dbReference type="InterPro" id="IPR017937">
    <property type="entry name" value="Thioredoxin_CS"/>
</dbReference>
<feature type="signal peptide" evidence="5">
    <location>
        <begin position="1"/>
        <end position="23"/>
    </location>
</feature>
<evidence type="ECO:0000313" key="8">
    <source>
        <dbReference type="Proteomes" id="UP001302374"/>
    </source>
</evidence>